<proteinExistence type="predicted"/>
<keyword evidence="3" id="KW-1185">Reference proteome</keyword>
<gene>
    <name evidence="2" type="ORF">SAMN02745746_00552</name>
</gene>
<accession>A0A1Y6B9R9</accession>
<dbReference type="AlphaFoldDB" id="A0A1Y6B9R9"/>
<keyword evidence="1" id="KW-0472">Membrane</keyword>
<reference evidence="3" key="1">
    <citation type="submission" date="2017-04" db="EMBL/GenBank/DDBJ databases">
        <authorList>
            <person name="Varghese N."/>
            <person name="Submissions S."/>
        </authorList>
    </citation>
    <scope>NUCLEOTIDE SEQUENCE [LARGE SCALE GENOMIC DNA]</scope>
    <source>
        <strain evidence="3">DSM 22618</strain>
    </source>
</reference>
<feature type="transmembrane region" description="Helical" evidence="1">
    <location>
        <begin position="6"/>
        <end position="31"/>
    </location>
</feature>
<protein>
    <submittedName>
        <fullName evidence="2">Uncharacterized protein</fullName>
    </submittedName>
</protein>
<dbReference type="Proteomes" id="UP000192920">
    <property type="component" value="Unassembled WGS sequence"/>
</dbReference>
<evidence type="ECO:0000313" key="3">
    <source>
        <dbReference type="Proteomes" id="UP000192920"/>
    </source>
</evidence>
<evidence type="ECO:0000313" key="2">
    <source>
        <dbReference type="EMBL" id="SME98844.1"/>
    </source>
</evidence>
<organism evidence="2 3">
    <name type="scientific">Pseudogulbenkiania subflava DSM 22618</name>
    <dbReference type="NCBI Taxonomy" id="1123014"/>
    <lineage>
        <taxon>Bacteria</taxon>
        <taxon>Pseudomonadati</taxon>
        <taxon>Pseudomonadota</taxon>
        <taxon>Betaproteobacteria</taxon>
        <taxon>Neisseriales</taxon>
        <taxon>Chromobacteriaceae</taxon>
        <taxon>Pseudogulbenkiania</taxon>
    </lineage>
</organism>
<evidence type="ECO:0000256" key="1">
    <source>
        <dbReference type="SAM" id="Phobius"/>
    </source>
</evidence>
<keyword evidence="1" id="KW-1133">Transmembrane helix</keyword>
<name>A0A1Y6B9R9_9NEIS</name>
<dbReference type="EMBL" id="FXAG01000002">
    <property type="protein sequence ID" value="SME98844.1"/>
    <property type="molecule type" value="Genomic_DNA"/>
</dbReference>
<sequence>MARRCIGIAGVVAWLNIAAILVWQISVLIVLRDDEAQKA</sequence>
<keyword evidence="1" id="KW-0812">Transmembrane</keyword>